<evidence type="ECO:0000259" key="2">
    <source>
        <dbReference type="Pfam" id="PF02371"/>
    </source>
</evidence>
<proteinExistence type="predicted"/>
<evidence type="ECO:0000313" key="4">
    <source>
        <dbReference type="Proteomes" id="UP001499933"/>
    </source>
</evidence>
<comment type="caution">
    <text evidence="3">The sequence shown here is derived from an EMBL/GenBank/DDBJ whole genome shotgun (WGS) entry which is preliminary data.</text>
</comment>
<dbReference type="EMBL" id="BAAAOG010000002">
    <property type="protein sequence ID" value="GAA1953402.1"/>
    <property type="molecule type" value="Genomic_DNA"/>
</dbReference>
<evidence type="ECO:0000313" key="3">
    <source>
        <dbReference type="EMBL" id="GAA1953402.1"/>
    </source>
</evidence>
<organism evidence="3 4">
    <name type="scientific">Microbacterium deminutum</name>
    <dbReference type="NCBI Taxonomy" id="344164"/>
    <lineage>
        <taxon>Bacteria</taxon>
        <taxon>Bacillati</taxon>
        <taxon>Actinomycetota</taxon>
        <taxon>Actinomycetes</taxon>
        <taxon>Micrococcales</taxon>
        <taxon>Microbacteriaceae</taxon>
        <taxon>Microbacterium</taxon>
    </lineage>
</organism>
<dbReference type="Pfam" id="PF02371">
    <property type="entry name" value="Transposase_20"/>
    <property type="match status" value="1"/>
</dbReference>
<evidence type="ECO:0000256" key="1">
    <source>
        <dbReference type="SAM" id="MobiDB-lite"/>
    </source>
</evidence>
<sequence>MKVWNVRSRRVPLHPQAEMIESIPGMGPILGAESIAADGDLNGYANAGRLARLRGKAEAPRSQCYKGSRGFQDGGDGGN</sequence>
<feature type="region of interest" description="Disordered" evidence="1">
    <location>
        <begin position="58"/>
        <end position="79"/>
    </location>
</feature>
<reference evidence="4" key="1">
    <citation type="journal article" date="2019" name="Int. J. Syst. Evol. Microbiol.">
        <title>The Global Catalogue of Microorganisms (GCM) 10K type strain sequencing project: providing services to taxonomists for standard genome sequencing and annotation.</title>
        <authorList>
            <consortium name="The Broad Institute Genomics Platform"/>
            <consortium name="The Broad Institute Genome Sequencing Center for Infectious Disease"/>
            <person name="Wu L."/>
            <person name="Ma J."/>
        </authorList>
    </citation>
    <scope>NUCLEOTIDE SEQUENCE [LARGE SCALE GENOMIC DNA]</scope>
    <source>
        <strain evidence="4">JCM 14901</strain>
    </source>
</reference>
<gene>
    <name evidence="3" type="ORF">GCM10009776_14060</name>
</gene>
<keyword evidence="4" id="KW-1185">Reference proteome</keyword>
<protein>
    <recommendedName>
        <fullName evidence="2">Transposase IS116/IS110/IS902 C-terminal domain-containing protein</fullName>
    </recommendedName>
</protein>
<dbReference type="Proteomes" id="UP001499933">
    <property type="component" value="Unassembled WGS sequence"/>
</dbReference>
<feature type="domain" description="Transposase IS116/IS110/IS902 C-terminal" evidence="2">
    <location>
        <begin position="18"/>
        <end position="57"/>
    </location>
</feature>
<name>A0ABP5BZG8_9MICO</name>
<dbReference type="InterPro" id="IPR003346">
    <property type="entry name" value="Transposase_20"/>
</dbReference>
<accession>A0ABP5BZG8</accession>